<dbReference type="SUPFAM" id="SSF81321">
    <property type="entry name" value="Family A G protein-coupled receptor-like"/>
    <property type="match status" value="1"/>
</dbReference>
<feature type="transmembrane region" description="Helical" evidence="8">
    <location>
        <begin position="100"/>
        <end position="123"/>
    </location>
</feature>
<keyword evidence="2 8" id="KW-0812">Transmembrane</keyword>
<evidence type="ECO:0000256" key="5">
    <source>
        <dbReference type="ARBA" id="ARBA00023136"/>
    </source>
</evidence>
<feature type="transmembrane region" description="Helical" evidence="8">
    <location>
        <begin position="250"/>
        <end position="275"/>
    </location>
</feature>
<dbReference type="PRINTS" id="PR00237">
    <property type="entry name" value="GPCRRHODOPSN"/>
</dbReference>
<dbReference type="InterPro" id="IPR050125">
    <property type="entry name" value="GPCR_opsins"/>
</dbReference>
<dbReference type="EMBL" id="VWZJ01005700">
    <property type="protein sequence ID" value="NXG59358.1"/>
    <property type="molecule type" value="Genomic_DNA"/>
</dbReference>
<proteinExistence type="predicted"/>
<organism evidence="10 11">
    <name type="scientific">Hemiprocne comata</name>
    <dbReference type="NCBI Taxonomy" id="243314"/>
    <lineage>
        <taxon>Eukaryota</taxon>
        <taxon>Metazoa</taxon>
        <taxon>Chordata</taxon>
        <taxon>Craniata</taxon>
        <taxon>Vertebrata</taxon>
        <taxon>Euteleostomi</taxon>
        <taxon>Archelosauria</taxon>
        <taxon>Archosauria</taxon>
        <taxon>Dinosauria</taxon>
        <taxon>Saurischia</taxon>
        <taxon>Theropoda</taxon>
        <taxon>Coelurosauria</taxon>
        <taxon>Aves</taxon>
        <taxon>Neognathae</taxon>
        <taxon>Neoaves</taxon>
        <taxon>Strisores</taxon>
        <taxon>Apodiformes</taxon>
        <taxon>Apodidae</taxon>
        <taxon>Hemiprocninae</taxon>
        <taxon>Hemiprocne</taxon>
    </lineage>
</organism>
<dbReference type="PROSITE" id="PS50262">
    <property type="entry name" value="G_PROTEIN_RECEP_F1_2"/>
    <property type="match status" value="1"/>
</dbReference>
<dbReference type="InterPro" id="IPR017452">
    <property type="entry name" value="GPCR_Rhodpsn_7TM"/>
</dbReference>
<feature type="domain" description="G-protein coupled receptors family 1 profile" evidence="9">
    <location>
        <begin position="41"/>
        <end position="302"/>
    </location>
</feature>
<feature type="transmembrane region" description="Helical" evidence="8">
    <location>
        <begin position="25"/>
        <end position="50"/>
    </location>
</feature>
<feature type="non-terminal residue" evidence="10">
    <location>
        <position position="1"/>
    </location>
</feature>
<dbReference type="GO" id="GO:0004930">
    <property type="term" value="F:G protein-coupled receptor activity"/>
    <property type="evidence" value="ECO:0007669"/>
    <property type="project" value="UniProtKB-KW"/>
</dbReference>
<feature type="transmembrane region" description="Helical" evidence="8">
    <location>
        <begin position="187"/>
        <end position="209"/>
    </location>
</feature>
<evidence type="ECO:0000256" key="4">
    <source>
        <dbReference type="ARBA" id="ARBA00023040"/>
    </source>
</evidence>
<dbReference type="Proteomes" id="UP000518305">
    <property type="component" value="Unassembled WGS sequence"/>
</dbReference>
<protein>
    <submittedName>
        <fullName evidence="10">GPR88 protein</fullName>
    </submittedName>
</protein>
<comment type="caution">
    <text evidence="10">The sequence shown here is derived from an EMBL/GenBank/DDBJ whole genome shotgun (WGS) entry which is preliminary data.</text>
</comment>
<evidence type="ECO:0000313" key="11">
    <source>
        <dbReference type="Proteomes" id="UP000518305"/>
    </source>
</evidence>
<dbReference type="AlphaFoldDB" id="A0A7K9D4B2"/>
<reference evidence="10 11" key="1">
    <citation type="submission" date="2019-09" db="EMBL/GenBank/DDBJ databases">
        <title>Bird 10,000 Genomes (B10K) Project - Family phase.</title>
        <authorList>
            <person name="Zhang G."/>
        </authorList>
    </citation>
    <scope>NUCLEOTIDE SEQUENCE [LARGE SCALE GENOMIC DNA]</scope>
    <source>
        <strain evidence="10">B10K-DU-001-23</strain>
        <tissue evidence="10">Muscle</tissue>
    </source>
</reference>
<dbReference type="Pfam" id="PF00001">
    <property type="entry name" value="7tm_1"/>
    <property type="match status" value="1"/>
</dbReference>
<feature type="non-terminal residue" evidence="10">
    <location>
        <position position="312"/>
    </location>
</feature>
<name>A0A7K9D4B2_9AVES</name>
<dbReference type="CDD" id="cd15211">
    <property type="entry name" value="7tmA_GPR88-like"/>
    <property type="match status" value="1"/>
</dbReference>
<keyword evidence="7" id="KW-0807">Transducer</keyword>
<gene>
    <name evidence="10" type="primary">Gpr88</name>
    <name evidence="10" type="ORF">HEMCOM_R14585</name>
</gene>
<evidence type="ECO:0000256" key="8">
    <source>
        <dbReference type="SAM" id="Phobius"/>
    </source>
</evidence>
<keyword evidence="6" id="KW-0675">Receptor</keyword>
<accession>A0A7K9D4B2</accession>
<feature type="transmembrane region" description="Helical" evidence="8">
    <location>
        <begin position="144"/>
        <end position="167"/>
    </location>
</feature>
<feature type="transmembrane region" description="Helical" evidence="8">
    <location>
        <begin position="281"/>
        <end position="302"/>
    </location>
</feature>
<evidence type="ECO:0000313" key="10">
    <source>
        <dbReference type="EMBL" id="NXG59358.1"/>
    </source>
</evidence>
<evidence type="ECO:0000256" key="2">
    <source>
        <dbReference type="ARBA" id="ARBA00022692"/>
    </source>
</evidence>
<comment type="subcellular location">
    <subcellularLocation>
        <location evidence="1">Membrane</location>
        <topology evidence="1">Multi-pass membrane protein</topology>
    </subcellularLocation>
</comment>
<keyword evidence="11" id="KW-1185">Reference proteome</keyword>
<keyword evidence="4" id="KW-0297">G-protein coupled receptor</keyword>
<sequence length="312" mass="34032">MPNASSWSASSPLLLLWEDSSGTHIFLSLLYAVLAISGTLSNVMVIYLVFSFKKLQTTSNAFIVNGCAADLSVCALWMPQEAVLGLLPPNSSSLRSVEYRLLRGGLLSLGLTVSLASHLLVAFNRYVLITKLPSVYQALYQRRHTGCMIGLSWALALLLVPLLPGLWTSGSAQQPPPQQTDGSSRYTALLIALAVLGQTALLLHCYLGIVRRVRGSAKRVSVLNFPLLHQLPFPAAPPPPRRAQRRLSSVSVLLLCCVFLLGTQPLVWVSLLGFFLRPAPAALQAASWLLLCSLSALNPLLYTWRSEEFRRA</sequence>
<dbReference type="OrthoDB" id="10039923at2759"/>
<dbReference type="GO" id="GO:0016020">
    <property type="term" value="C:membrane"/>
    <property type="evidence" value="ECO:0007669"/>
    <property type="project" value="UniProtKB-SubCell"/>
</dbReference>
<evidence type="ECO:0000256" key="3">
    <source>
        <dbReference type="ARBA" id="ARBA00022989"/>
    </source>
</evidence>
<evidence type="ECO:0000256" key="7">
    <source>
        <dbReference type="ARBA" id="ARBA00023224"/>
    </source>
</evidence>
<dbReference type="PANTHER" id="PTHR24240">
    <property type="entry name" value="OPSIN"/>
    <property type="match status" value="1"/>
</dbReference>
<dbReference type="Gene3D" id="1.20.1070.10">
    <property type="entry name" value="Rhodopsin 7-helix transmembrane proteins"/>
    <property type="match status" value="1"/>
</dbReference>
<dbReference type="InterPro" id="IPR000276">
    <property type="entry name" value="GPCR_Rhodpsn"/>
</dbReference>
<evidence type="ECO:0000256" key="1">
    <source>
        <dbReference type="ARBA" id="ARBA00004141"/>
    </source>
</evidence>
<evidence type="ECO:0000256" key="6">
    <source>
        <dbReference type="ARBA" id="ARBA00023170"/>
    </source>
</evidence>
<keyword evidence="5 8" id="KW-0472">Membrane</keyword>
<keyword evidence="3 8" id="KW-1133">Transmembrane helix</keyword>
<evidence type="ECO:0000259" key="9">
    <source>
        <dbReference type="PROSITE" id="PS50262"/>
    </source>
</evidence>
<feature type="transmembrane region" description="Helical" evidence="8">
    <location>
        <begin position="62"/>
        <end position="80"/>
    </location>
</feature>